<accession>A0A1W6ZBA2</accession>
<organism evidence="6 7">
    <name type="scientific">Bordetella genomosp. 13</name>
    <dbReference type="NCBI Taxonomy" id="463040"/>
    <lineage>
        <taxon>Bacteria</taxon>
        <taxon>Pseudomonadati</taxon>
        <taxon>Pseudomonadota</taxon>
        <taxon>Betaproteobacteria</taxon>
        <taxon>Burkholderiales</taxon>
        <taxon>Alcaligenaceae</taxon>
        <taxon>Bordetella</taxon>
    </lineage>
</organism>
<dbReference type="PANTHER" id="PTHR42781">
    <property type="entry name" value="SPERMIDINE/PUTRESCINE IMPORT ATP-BINDING PROTEIN POTA"/>
    <property type="match status" value="1"/>
</dbReference>
<keyword evidence="3" id="KW-0547">Nucleotide-binding</keyword>
<dbReference type="Pfam" id="PF00005">
    <property type="entry name" value="ABC_tran"/>
    <property type="match status" value="1"/>
</dbReference>
<dbReference type="InterPro" id="IPR013611">
    <property type="entry name" value="Transp-assoc_OB_typ2"/>
</dbReference>
<dbReference type="InterPro" id="IPR017871">
    <property type="entry name" value="ABC_transporter-like_CS"/>
</dbReference>
<dbReference type="InterPro" id="IPR003439">
    <property type="entry name" value="ABC_transporter-like_ATP-bd"/>
</dbReference>
<evidence type="ECO:0000256" key="2">
    <source>
        <dbReference type="ARBA" id="ARBA00022475"/>
    </source>
</evidence>
<dbReference type="SUPFAM" id="SSF50331">
    <property type="entry name" value="MOP-like"/>
    <property type="match status" value="1"/>
</dbReference>
<dbReference type="FunFam" id="3.40.50.300:FF:000042">
    <property type="entry name" value="Maltose/maltodextrin ABC transporter, ATP-binding protein"/>
    <property type="match status" value="1"/>
</dbReference>
<dbReference type="PANTHER" id="PTHR42781:SF4">
    <property type="entry name" value="SPERMIDINE_PUTRESCINE IMPORT ATP-BINDING PROTEIN POTA"/>
    <property type="match status" value="1"/>
</dbReference>
<dbReference type="EMBL" id="CP021111">
    <property type="protein sequence ID" value="ARP94124.1"/>
    <property type="molecule type" value="Genomic_DNA"/>
</dbReference>
<gene>
    <name evidence="6" type="ORF">CAL15_06835</name>
</gene>
<dbReference type="SMART" id="SM00382">
    <property type="entry name" value="AAA"/>
    <property type="match status" value="1"/>
</dbReference>
<keyword evidence="1" id="KW-0813">Transport</keyword>
<dbReference type="InterPro" id="IPR027417">
    <property type="entry name" value="P-loop_NTPase"/>
</dbReference>
<keyword evidence="7" id="KW-1185">Reference proteome</keyword>
<dbReference type="GO" id="GO:0043190">
    <property type="term" value="C:ATP-binding cassette (ABC) transporter complex"/>
    <property type="evidence" value="ECO:0007669"/>
    <property type="project" value="InterPro"/>
</dbReference>
<keyword evidence="2" id="KW-1003">Cell membrane</keyword>
<dbReference type="InterPro" id="IPR008995">
    <property type="entry name" value="Mo/tungstate-bd_C_term_dom"/>
</dbReference>
<dbReference type="KEGG" id="bgm:CAL15_06835"/>
<evidence type="ECO:0000313" key="7">
    <source>
        <dbReference type="Proteomes" id="UP000194161"/>
    </source>
</evidence>
<dbReference type="Gene3D" id="3.40.50.300">
    <property type="entry name" value="P-loop containing nucleotide triphosphate hydrolases"/>
    <property type="match status" value="1"/>
</dbReference>
<dbReference type="InterPro" id="IPR050093">
    <property type="entry name" value="ABC_SmlMolc_Importer"/>
</dbReference>
<evidence type="ECO:0000256" key="3">
    <source>
        <dbReference type="ARBA" id="ARBA00022741"/>
    </source>
</evidence>
<dbReference type="PROSITE" id="PS00211">
    <property type="entry name" value="ABC_TRANSPORTER_1"/>
    <property type="match status" value="1"/>
</dbReference>
<dbReference type="Proteomes" id="UP000194161">
    <property type="component" value="Chromosome"/>
</dbReference>
<dbReference type="GO" id="GO:0140359">
    <property type="term" value="F:ABC-type transporter activity"/>
    <property type="evidence" value="ECO:0007669"/>
    <property type="project" value="UniProtKB-ARBA"/>
</dbReference>
<dbReference type="STRING" id="463040.CAL15_06835"/>
<dbReference type="GO" id="GO:0016887">
    <property type="term" value="F:ATP hydrolysis activity"/>
    <property type="evidence" value="ECO:0007669"/>
    <property type="project" value="InterPro"/>
</dbReference>
<dbReference type="PROSITE" id="PS50893">
    <property type="entry name" value="ABC_TRANSPORTER_2"/>
    <property type="match status" value="1"/>
</dbReference>
<evidence type="ECO:0000313" key="6">
    <source>
        <dbReference type="EMBL" id="ARP94124.1"/>
    </source>
</evidence>
<dbReference type="SUPFAM" id="SSF52540">
    <property type="entry name" value="P-loop containing nucleoside triphosphate hydrolases"/>
    <property type="match status" value="1"/>
</dbReference>
<dbReference type="InterPro" id="IPR003593">
    <property type="entry name" value="AAA+_ATPase"/>
</dbReference>
<keyword evidence="4" id="KW-0067">ATP-binding</keyword>
<dbReference type="Pfam" id="PF08402">
    <property type="entry name" value="TOBE_2"/>
    <property type="match status" value="1"/>
</dbReference>
<dbReference type="RefSeq" id="WP_086077892.1">
    <property type="nucleotide sequence ID" value="NZ_CP021111.1"/>
</dbReference>
<name>A0A1W6ZBA2_9BORD</name>
<evidence type="ECO:0000256" key="1">
    <source>
        <dbReference type="ARBA" id="ARBA00022448"/>
    </source>
</evidence>
<evidence type="ECO:0000259" key="5">
    <source>
        <dbReference type="PROSITE" id="PS50893"/>
    </source>
</evidence>
<sequence>MTQATQPSRSAGYLVVDHVYKSFDGRTNAVDGVTLDVRQGEFVTFLGPSGSGKTTTLSMLAGFTDITRGDIRLRGASLAGVAPEKRNMGMVFQNYALFPHMSAADNVAFPLRMRKVHTAEAGRRARAMLEAVGLGSHADRLPRQLSGGQQQRVALARALVFEPDVLLLDEPLSALDKNLREQMQLEIKRLHRKFGMTTVFVTHDQSEAMTMSDRIAVFNAGKVEQFAPALEVYSSPATRFVGGFVGDSNFFDVQAEDAPNGRYAAPVLGGTVAARSSGHAAGAQLAMMIRPEAFTLAPLEPQAAEGHQGAAQPFTCEGIVDYGASLLLEGRCGAAPVRVRVQRGASPGAAWREGARYRLVWRPDDAHIVPRA</sequence>
<evidence type="ECO:0000256" key="4">
    <source>
        <dbReference type="ARBA" id="ARBA00022840"/>
    </source>
</evidence>
<proteinExistence type="predicted"/>
<protein>
    <recommendedName>
        <fullName evidence="5">ABC transporter domain-containing protein</fullName>
    </recommendedName>
</protein>
<feature type="domain" description="ABC transporter" evidence="5">
    <location>
        <begin position="14"/>
        <end position="245"/>
    </location>
</feature>
<dbReference type="OrthoDB" id="5298774at2"/>
<reference evidence="6 7" key="1">
    <citation type="submission" date="2017-05" db="EMBL/GenBank/DDBJ databases">
        <title>Complete and WGS of Bordetella genogroups.</title>
        <authorList>
            <person name="Spilker T."/>
            <person name="LiPuma J."/>
        </authorList>
    </citation>
    <scope>NUCLEOTIDE SEQUENCE [LARGE SCALE GENOMIC DNA]</scope>
    <source>
        <strain evidence="6 7">AU7206</strain>
    </source>
</reference>
<dbReference type="GO" id="GO:0005524">
    <property type="term" value="F:ATP binding"/>
    <property type="evidence" value="ECO:0007669"/>
    <property type="project" value="UniProtKB-KW"/>
</dbReference>
<keyword evidence="2" id="KW-0472">Membrane</keyword>
<dbReference type="AlphaFoldDB" id="A0A1W6ZBA2"/>
<dbReference type="Gene3D" id="2.40.50.100">
    <property type="match status" value="1"/>
</dbReference>